<gene>
    <name evidence="2" type="ORF">TAV2_LOCUS17798</name>
</gene>
<dbReference type="InterPro" id="IPR026960">
    <property type="entry name" value="RVT-Znf"/>
</dbReference>
<accession>A0AAU9SGY3</accession>
<name>A0AAU9SGY3_THLAR</name>
<organism evidence="2 3">
    <name type="scientific">Thlaspi arvense</name>
    <name type="common">Field penny-cress</name>
    <dbReference type="NCBI Taxonomy" id="13288"/>
    <lineage>
        <taxon>Eukaryota</taxon>
        <taxon>Viridiplantae</taxon>
        <taxon>Streptophyta</taxon>
        <taxon>Embryophyta</taxon>
        <taxon>Tracheophyta</taxon>
        <taxon>Spermatophyta</taxon>
        <taxon>Magnoliopsida</taxon>
        <taxon>eudicotyledons</taxon>
        <taxon>Gunneridae</taxon>
        <taxon>Pentapetalae</taxon>
        <taxon>rosids</taxon>
        <taxon>malvids</taxon>
        <taxon>Brassicales</taxon>
        <taxon>Brassicaceae</taxon>
        <taxon>Thlaspideae</taxon>
        <taxon>Thlaspi</taxon>
    </lineage>
</organism>
<evidence type="ECO:0000259" key="1">
    <source>
        <dbReference type="Pfam" id="PF13966"/>
    </source>
</evidence>
<protein>
    <recommendedName>
        <fullName evidence="1">Reverse transcriptase zinc-binding domain-containing protein</fullName>
    </recommendedName>
</protein>
<reference evidence="2 3" key="1">
    <citation type="submission" date="2022-03" db="EMBL/GenBank/DDBJ databases">
        <authorList>
            <person name="Nunn A."/>
            <person name="Chopra R."/>
            <person name="Nunn A."/>
            <person name="Contreras Garrido A."/>
        </authorList>
    </citation>
    <scope>NUCLEOTIDE SEQUENCE [LARGE SCALE GENOMIC DNA]</scope>
</reference>
<evidence type="ECO:0000313" key="3">
    <source>
        <dbReference type="Proteomes" id="UP000836841"/>
    </source>
</evidence>
<dbReference type="AlphaFoldDB" id="A0AAU9SGY3"/>
<keyword evidence="3" id="KW-1185">Reference proteome</keyword>
<feature type="non-terminal residue" evidence="2">
    <location>
        <position position="1"/>
    </location>
</feature>
<dbReference type="EMBL" id="OU466861">
    <property type="protein sequence ID" value="CAH2065837.1"/>
    <property type="molecule type" value="Genomic_DNA"/>
</dbReference>
<dbReference type="Proteomes" id="UP000836841">
    <property type="component" value="Chromosome 5"/>
</dbReference>
<dbReference type="Pfam" id="PF13966">
    <property type="entry name" value="zf-RVT"/>
    <property type="match status" value="1"/>
</dbReference>
<evidence type="ECO:0000313" key="2">
    <source>
        <dbReference type="EMBL" id="CAH2065837.1"/>
    </source>
</evidence>
<feature type="domain" description="Reverse transcriptase zinc-binding" evidence="1">
    <location>
        <begin position="421"/>
        <end position="450"/>
    </location>
</feature>
<sequence length="519" mass="60590">KIWIVFKRASSISHLFSDKQSITCEVSLENGIYFIYYAIYASNELEERNKFLPWLVNGDFNKILSPLESSNPDLINSTEAMREFEFSDHTPCHIKFLTPPPAFGTRPFKFYNFVAKLPSFIHRIREVWDSSGLVASSLKDLGFKLKSLKKTIKSLCKEKFSSLEQRVQIAMSSLKQLQLVALNNLIPLNVERVQFARDQWMFLRLAEESFFRQRSHIKWMEEGDLDTRYFHLVMTVRNSSNSINYLRKTDGSKTSSLQEVHLLAQWYYDGIFSTVRGEYNPYLHLYLHILIQILCSHAQTLRNKALLFLQVIVRNGEDTFFFFWWDPWTPSGQLIHYLGPEDLRNLGIPLFSSYTMLVGISHQLDLNGNYFTVWEIGEKACTFFSSKDIWDSIRQRKPEVSWLSLIWHKAMIPKHAITGLYVKTVCLLCGQGDESRNHLFFDCAYSKEIWLGLLHKLHFTMLPNATPSMDISLALLQLWQGCIYEIWKERNPCYHNGVTLLLISSFTGFSRCFTGFSRW</sequence>
<feature type="non-terminal residue" evidence="2">
    <location>
        <position position="519"/>
    </location>
</feature>
<proteinExistence type="predicted"/>